<protein>
    <recommendedName>
        <fullName evidence="4">Type II toxin-antitoxin system Phd/YefM family antitoxin</fullName>
    </recommendedName>
</protein>
<name>A0A2X3JBH4_9ENTR</name>
<evidence type="ECO:0008006" key="4">
    <source>
        <dbReference type="Google" id="ProtNLM"/>
    </source>
</evidence>
<gene>
    <name evidence="2" type="ORF">NCTC12120_05408</name>
</gene>
<dbReference type="SUPFAM" id="SSF143120">
    <property type="entry name" value="YefM-like"/>
    <property type="match status" value="1"/>
</dbReference>
<accession>A0A2X3JBH4</accession>
<evidence type="ECO:0000313" key="2">
    <source>
        <dbReference type="EMBL" id="SQC92215.1"/>
    </source>
</evidence>
<sequence>MKPSAYVKKNAASLDLEEPILVTQNGVPAYVIESYTAQQERENSIALLKLLTLSEKDKADGNVFSKEQTAGGSVMAVMIQYTKTVKTCIDDIASHLRRIDTAPKRRDQWHH</sequence>
<comment type="similarity">
    <text evidence="1">Belongs to the phD/YefM antitoxin family.</text>
</comment>
<organism evidence="2 3">
    <name type="scientific">Cedecea neteri</name>
    <dbReference type="NCBI Taxonomy" id="158822"/>
    <lineage>
        <taxon>Bacteria</taxon>
        <taxon>Pseudomonadati</taxon>
        <taxon>Pseudomonadota</taxon>
        <taxon>Gammaproteobacteria</taxon>
        <taxon>Enterobacterales</taxon>
        <taxon>Enterobacteriaceae</taxon>
        <taxon>Cedecea</taxon>
    </lineage>
</organism>
<evidence type="ECO:0000256" key="1">
    <source>
        <dbReference type="ARBA" id="ARBA00009981"/>
    </source>
</evidence>
<dbReference type="Proteomes" id="UP000251197">
    <property type="component" value="Unassembled WGS sequence"/>
</dbReference>
<evidence type="ECO:0000313" key="3">
    <source>
        <dbReference type="Proteomes" id="UP000251197"/>
    </source>
</evidence>
<reference evidence="2 3" key="1">
    <citation type="submission" date="2018-06" db="EMBL/GenBank/DDBJ databases">
        <authorList>
            <consortium name="Pathogen Informatics"/>
            <person name="Doyle S."/>
        </authorList>
    </citation>
    <scope>NUCLEOTIDE SEQUENCE [LARGE SCALE GENOMIC DNA]</scope>
    <source>
        <strain evidence="2 3">NCTC12120</strain>
    </source>
</reference>
<dbReference type="EMBL" id="UAVU01000009">
    <property type="protein sequence ID" value="SQC92215.1"/>
    <property type="molecule type" value="Genomic_DNA"/>
</dbReference>
<dbReference type="InterPro" id="IPR036165">
    <property type="entry name" value="YefM-like_sf"/>
</dbReference>
<proteinExistence type="inferred from homology"/>
<dbReference type="AlphaFoldDB" id="A0A2X3JBH4"/>